<keyword evidence="4" id="KW-1185">Reference proteome</keyword>
<dbReference type="InterPro" id="IPR011990">
    <property type="entry name" value="TPR-like_helical_dom_sf"/>
</dbReference>
<comment type="similarity">
    <text evidence="1">Belongs to the sel-1 family.</text>
</comment>
<evidence type="ECO:0000313" key="4">
    <source>
        <dbReference type="Proteomes" id="UP000252139"/>
    </source>
</evidence>
<dbReference type="Pfam" id="PF07714">
    <property type="entry name" value="PK_Tyr_Ser-Thr"/>
    <property type="match status" value="1"/>
</dbReference>
<sequence>MQKPKKGPKKYQEFKCKLDGKDAFIKEIPLKDLGDDWNKDMDILGDLSDEYVHKTYTTLVYDNKAFIITNHSKRSSLFDFLKFRKLTFLECLKLAEPIVSGLIYLHCHNLVHCSLTSSSIILDENNTPKFQGVGVIKVGSDYTASNSASEDASRWMAPELLKGDPPSFKSDIFSLGIILWEIFVDEAYPHKSAKDTEFLKECVLGGSRDLFPLDTPPHYRKLIEACWQHDPNDRPDSIGLLGFIHAVKHDVKKQLGEVEAADMPNVVKHPGKFKHEDPADNLFDVAKYCFNMGDYGKAKAWYEMAAKKGSANAAYDIAQMYMYGVGVKQDYDEAKKRYEIAASIGSVDAVYAIGLMYNYDCGVEQNYQKAIEYYHQASNKGSARALYRIAEIYFYGDGVGRNDQKTLEYLNKASKMGLSCATELTGYMYAYGRGVEQNDAKALSCYLKAAREGCAWGMISLGNMYYDGTVVCQDYEEAMEWYQKAIDKYKSNDLCKIHREYKFIVGPDKHYMNALHGYEKAKRKNSAMNHK</sequence>
<dbReference type="InterPro" id="IPR050767">
    <property type="entry name" value="Sel1_AlgK"/>
</dbReference>
<proteinExistence type="inferred from homology"/>
<dbReference type="OrthoDB" id="2253126at2759"/>
<organism evidence="3 4">
    <name type="scientific">Rhizopus azygosporus</name>
    <name type="common">Rhizopus microsporus var. azygosporus</name>
    <dbReference type="NCBI Taxonomy" id="86630"/>
    <lineage>
        <taxon>Eukaryota</taxon>
        <taxon>Fungi</taxon>
        <taxon>Fungi incertae sedis</taxon>
        <taxon>Mucoromycota</taxon>
        <taxon>Mucoromycotina</taxon>
        <taxon>Mucoromycetes</taxon>
        <taxon>Mucorales</taxon>
        <taxon>Mucorineae</taxon>
        <taxon>Rhizopodaceae</taxon>
        <taxon>Rhizopus</taxon>
    </lineage>
</organism>
<dbReference type="GO" id="GO:0004672">
    <property type="term" value="F:protein kinase activity"/>
    <property type="evidence" value="ECO:0007669"/>
    <property type="project" value="InterPro"/>
</dbReference>
<dbReference type="SUPFAM" id="SSF56112">
    <property type="entry name" value="Protein kinase-like (PK-like)"/>
    <property type="match status" value="1"/>
</dbReference>
<dbReference type="Proteomes" id="UP000252139">
    <property type="component" value="Unassembled WGS sequence"/>
</dbReference>
<dbReference type="Gene3D" id="1.10.510.10">
    <property type="entry name" value="Transferase(Phosphotransferase) domain 1"/>
    <property type="match status" value="1"/>
</dbReference>
<evidence type="ECO:0000259" key="2">
    <source>
        <dbReference type="PROSITE" id="PS50011"/>
    </source>
</evidence>
<dbReference type="PRINTS" id="PR00109">
    <property type="entry name" value="TYRKINASE"/>
</dbReference>
<dbReference type="Gene3D" id="1.25.40.10">
    <property type="entry name" value="Tetratricopeptide repeat domain"/>
    <property type="match status" value="1"/>
</dbReference>
<dbReference type="PROSITE" id="PS50011">
    <property type="entry name" value="PROTEIN_KINASE_DOM"/>
    <property type="match status" value="1"/>
</dbReference>
<evidence type="ECO:0000313" key="3">
    <source>
        <dbReference type="EMBL" id="RCH89436.1"/>
    </source>
</evidence>
<protein>
    <recommendedName>
        <fullName evidence="2">Protein kinase domain-containing protein</fullName>
    </recommendedName>
</protein>
<dbReference type="InterPro" id="IPR006597">
    <property type="entry name" value="Sel1-like"/>
</dbReference>
<dbReference type="AlphaFoldDB" id="A0A367JHS3"/>
<dbReference type="EMBL" id="PJQL01001288">
    <property type="protein sequence ID" value="RCH89436.1"/>
    <property type="molecule type" value="Genomic_DNA"/>
</dbReference>
<dbReference type="Pfam" id="PF08238">
    <property type="entry name" value="Sel1"/>
    <property type="match status" value="6"/>
</dbReference>
<dbReference type="GO" id="GO:0005524">
    <property type="term" value="F:ATP binding"/>
    <property type="evidence" value="ECO:0007669"/>
    <property type="project" value="InterPro"/>
</dbReference>
<dbReference type="PANTHER" id="PTHR11102">
    <property type="entry name" value="SEL-1-LIKE PROTEIN"/>
    <property type="match status" value="1"/>
</dbReference>
<feature type="domain" description="Protein kinase" evidence="2">
    <location>
        <begin position="1"/>
        <end position="248"/>
    </location>
</feature>
<dbReference type="STRING" id="86630.A0A367JHS3"/>
<dbReference type="InterPro" id="IPR000719">
    <property type="entry name" value="Prot_kinase_dom"/>
</dbReference>
<dbReference type="InterPro" id="IPR001245">
    <property type="entry name" value="Ser-Thr/Tyr_kinase_cat_dom"/>
</dbReference>
<reference evidence="3 4" key="1">
    <citation type="journal article" date="2018" name="G3 (Bethesda)">
        <title>Phylogenetic and Phylogenomic Definition of Rhizopus Species.</title>
        <authorList>
            <person name="Gryganskyi A.P."/>
            <person name="Golan J."/>
            <person name="Dolatabadi S."/>
            <person name="Mondo S."/>
            <person name="Robb S."/>
            <person name="Idnurm A."/>
            <person name="Muszewska A."/>
            <person name="Steczkiewicz K."/>
            <person name="Masonjones S."/>
            <person name="Liao H.L."/>
            <person name="Gajdeczka M.T."/>
            <person name="Anike F."/>
            <person name="Vuek A."/>
            <person name="Anishchenko I.M."/>
            <person name="Voigt K."/>
            <person name="de Hoog G.S."/>
            <person name="Smith M.E."/>
            <person name="Heitman J."/>
            <person name="Vilgalys R."/>
            <person name="Stajich J.E."/>
        </authorList>
    </citation>
    <scope>NUCLEOTIDE SEQUENCE [LARGE SCALE GENOMIC DNA]</scope>
    <source>
        <strain evidence="3 4">CBS 357.93</strain>
    </source>
</reference>
<dbReference type="InterPro" id="IPR011009">
    <property type="entry name" value="Kinase-like_dom_sf"/>
</dbReference>
<dbReference type="SUPFAM" id="SSF81901">
    <property type="entry name" value="HCP-like"/>
    <property type="match status" value="1"/>
</dbReference>
<dbReference type="PANTHER" id="PTHR11102:SF160">
    <property type="entry name" value="ERAD-ASSOCIATED E3 UBIQUITIN-PROTEIN LIGASE COMPONENT HRD3"/>
    <property type="match status" value="1"/>
</dbReference>
<gene>
    <name evidence="3" type="ORF">CU097_007737</name>
</gene>
<name>A0A367JHS3_RHIAZ</name>
<accession>A0A367JHS3</accession>
<comment type="caution">
    <text evidence="3">The sequence shown here is derived from an EMBL/GenBank/DDBJ whole genome shotgun (WGS) entry which is preliminary data.</text>
</comment>
<dbReference type="SMART" id="SM00671">
    <property type="entry name" value="SEL1"/>
    <property type="match status" value="6"/>
</dbReference>
<evidence type="ECO:0000256" key="1">
    <source>
        <dbReference type="ARBA" id="ARBA00038101"/>
    </source>
</evidence>